<sequence>MVTNLPKVDEIKSPNICQGKFLTPFQRQLLQKNLEQDLPELSHQRIQIMLLADEGKTQTQIRKELGCCPATARHWIHIARSGMAHQWTSSPIGRPKIVNEEYLERLQQLINHSPREFGYSFEKWTAGWLSKHLAKELEIKVSDCHIKRLLKQIGLSTRQTSRPKSTITMKKINQATEESQIYIKDLPTEIMANERKKLAVNFLPLASNQK</sequence>
<reference evidence="1 2" key="1">
    <citation type="submission" date="2017-06" db="EMBL/GenBank/DDBJ databases">
        <title>Genome sequencing of cyanobaciteial culture collection at National Institute for Environmental Studies (NIES).</title>
        <authorList>
            <person name="Hirose Y."/>
            <person name="Shimura Y."/>
            <person name="Fujisawa T."/>
            <person name="Nakamura Y."/>
            <person name="Kawachi M."/>
        </authorList>
    </citation>
    <scope>NUCLEOTIDE SEQUENCE [LARGE SCALE GENOMIC DNA]</scope>
    <source>
        <strain evidence="1 2">NIES-806</strain>
    </source>
</reference>
<keyword evidence="2" id="KW-1185">Reference proteome</keyword>
<proteinExistence type="predicted"/>
<dbReference type="EMBL" id="AP018316">
    <property type="protein sequence ID" value="BAZ85351.1"/>
    <property type="molecule type" value="Genomic_DNA"/>
</dbReference>
<organism evidence="1 2">
    <name type="scientific">Dolichospermum compactum NIES-806</name>
    <dbReference type="NCBI Taxonomy" id="1973481"/>
    <lineage>
        <taxon>Bacteria</taxon>
        <taxon>Bacillati</taxon>
        <taxon>Cyanobacteriota</taxon>
        <taxon>Cyanophyceae</taxon>
        <taxon>Nostocales</taxon>
        <taxon>Aphanizomenonaceae</taxon>
        <taxon>Dolichospermum</taxon>
        <taxon>Dolichospermum compactum</taxon>
    </lineage>
</organism>
<protein>
    <recommendedName>
        <fullName evidence="3">Winged helix-turn helix domain-containing protein</fullName>
    </recommendedName>
</protein>
<evidence type="ECO:0000313" key="1">
    <source>
        <dbReference type="EMBL" id="BAZ85351.1"/>
    </source>
</evidence>
<accession>A0A1Z4V1D1</accession>
<evidence type="ECO:0008006" key="3">
    <source>
        <dbReference type="Google" id="ProtNLM"/>
    </source>
</evidence>
<name>A0A1Z4V1D1_9CYAN</name>
<evidence type="ECO:0000313" key="2">
    <source>
        <dbReference type="Proteomes" id="UP000218702"/>
    </source>
</evidence>
<dbReference type="AlphaFoldDB" id="A0A1Z4V1D1"/>
<dbReference type="Pfam" id="PF13565">
    <property type="entry name" value="HTH_32"/>
    <property type="match status" value="1"/>
</dbReference>
<gene>
    <name evidence="1" type="ORF">NIES806_15540</name>
</gene>
<dbReference type="InterPro" id="IPR009057">
    <property type="entry name" value="Homeodomain-like_sf"/>
</dbReference>
<dbReference type="Proteomes" id="UP000218702">
    <property type="component" value="Chromosome"/>
</dbReference>
<dbReference type="RefSeq" id="WP_096665923.1">
    <property type="nucleotide sequence ID" value="NZ_AP018316.1"/>
</dbReference>
<dbReference type="KEGG" id="dcm:NIES806_15540"/>
<dbReference type="SUPFAM" id="SSF46689">
    <property type="entry name" value="Homeodomain-like"/>
    <property type="match status" value="1"/>
</dbReference>
<dbReference type="OrthoDB" id="484211at2"/>